<dbReference type="Gene3D" id="3.40.50.360">
    <property type="match status" value="1"/>
</dbReference>
<accession>A0A0H3DLJ0</accession>
<dbReference type="PANTHER" id="PTHR37297">
    <property type="entry name" value="PROTEIN NRDI"/>
    <property type="match status" value="1"/>
</dbReference>
<dbReference type="SUPFAM" id="SSF52218">
    <property type="entry name" value="Flavoproteins"/>
    <property type="match status" value="1"/>
</dbReference>
<dbReference type="RefSeq" id="WP_014325461.1">
    <property type="nucleotide sequence ID" value="NZ_CP010546.1"/>
</dbReference>
<comment type="similarity">
    <text evidence="2 3">Belongs to the NrdI family.</text>
</comment>
<dbReference type="InterPro" id="IPR029039">
    <property type="entry name" value="Flavoprotein-like_sf"/>
</dbReference>
<evidence type="ECO:0000256" key="3">
    <source>
        <dbReference type="HAMAP-Rule" id="MF_00128"/>
    </source>
</evidence>
<evidence type="ECO:0000256" key="1">
    <source>
        <dbReference type="ARBA" id="ARBA00003999"/>
    </source>
</evidence>
<evidence type="ECO:0000313" key="5">
    <source>
        <dbReference type="Proteomes" id="UP000007756"/>
    </source>
</evidence>
<evidence type="ECO:0000256" key="2">
    <source>
        <dbReference type="ARBA" id="ARBA00009942"/>
    </source>
</evidence>
<dbReference type="KEGG" id="mpj:MPNE_0376"/>
<evidence type="ECO:0000313" key="4">
    <source>
        <dbReference type="EMBL" id="ADK87255.1"/>
    </source>
</evidence>
<dbReference type="EMBL" id="CP002077">
    <property type="protein sequence ID" value="ADK87255.1"/>
    <property type="molecule type" value="Genomic_DNA"/>
</dbReference>
<gene>
    <name evidence="3 4" type="primary">nrdI</name>
    <name evidence="4" type="ordered locus">MPNE_0376</name>
</gene>
<dbReference type="PIRSF" id="PIRSF005087">
    <property type="entry name" value="NrdI"/>
    <property type="match status" value="1"/>
</dbReference>
<dbReference type="STRING" id="722438.F539_01820"/>
<dbReference type="PANTHER" id="PTHR37297:SF1">
    <property type="entry name" value="PROTEIN NRDI"/>
    <property type="match status" value="1"/>
</dbReference>
<proteinExistence type="inferred from homology"/>
<dbReference type="AlphaFoldDB" id="A0A0H3DLJ0"/>
<dbReference type="HAMAP" id="MF_00128">
    <property type="entry name" value="NrdI"/>
    <property type="match status" value="1"/>
</dbReference>
<dbReference type="PATRIC" id="fig|722438.3.peg.361"/>
<dbReference type="GO" id="GO:0010181">
    <property type="term" value="F:FMN binding"/>
    <property type="evidence" value="ECO:0007669"/>
    <property type="project" value="InterPro"/>
</dbReference>
<dbReference type="NCBIfam" id="TIGR00333">
    <property type="entry name" value="nrdI"/>
    <property type="match status" value="1"/>
</dbReference>
<dbReference type="PaxDb" id="722438-MPNE_0376"/>
<dbReference type="eggNOG" id="COG1780">
    <property type="taxonomic scope" value="Bacteria"/>
</dbReference>
<name>A0A0H3DLJ0_MYCPB</name>
<dbReference type="Proteomes" id="UP000007756">
    <property type="component" value="Chromosome"/>
</dbReference>
<comment type="function">
    <text evidence="1 3">Probably involved in ribonucleotide reductase function.</text>
</comment>
<dbReference type="InterPro" id="IPR020852">
    <property type="entry name" value="RNR_Ib_NrdI_bac"/>
</dbReference>
<dbReference type="GeneID" id="66609021"/>
<protein>
    <recommendedName>
        <fullName evidence="3">Protein NrdI</fullName>
    </recommendedName>
</protein>
<organism evidence="4 5">
    <name type="scientific">Mycoplasmoides pneumoniae (strain ATCC 15531 / DSM 23978 / CIP 103766 / NBRC 14401 / NCTC 10119 / FH)</name>
    <name type="common">Mycoplasma pneumoniae</name>
    <dbReference type="NCBI Taxonomy" id="722438"/>
    <lineage>
        <taxon>Bacteria</taxon>
        <taxon>Bacillati</taxon>
        <taxon>Mycoplasmatota</taxon>
        <taxon>Mycoplasmoidales</taxon>
        <taxon>Mycoplasmoidaceae</taxon>
        <taxon>Mycoplasmoides</taxon>
    </lineage>
</organism>
<sequence>MHKDIKIVDASAIVKPTGTPYVVYFSSISNNTHRFIEKLGFEHTRIPVNLDEQIEVNQEYVLFCPTYSGGGEYTSGAVPKQVIHFLNNKHNRDLCRGVISSGNTNFGNTFAIAGPILSKKLNVPLLYQFELLGTKNDVEQVQTIITNFFGKAK</sequence>
<dbReference type="HOGENOM" id="CLU_114845_0_0_14"/>
<reference evidence="4 5" key="1">
    <citation type="journal article" date="2010" name="Appl. Environ. Microbiol.">
        <title>Targeted chromosomal knockouts in Mycoplasma pneumoniae.</title>
        <authorList>
            <person name="Krishnakumar R."/>
            <person name="Assad-Garcia N."/>
            <person name="Benders G.A."/>
            <person name="Phan Q."/>
            <person name="Montague M.G."/>
            <person name="Glass J.I."/>
        </authorList>
    </citation>
    <scope>NUCLEOTIDE SEQUENCE [LARGE SCALE GENOMIC DNA]</scope>
    <source>
        <strain evidence="5">ATCC 15531 / DSM 22911 / NBRC 14401 / NCTC 10119 / FH</strain>
    </source>
</reference>
<dbReference type="Pfam" id="PF07972">
    <property type="entry name" value="Flavodoxin_NdrI"/>
    <property type="match status" value="1"/>
</dbReference>
<dbReference type="InterPro" id="IPR004465">
    <property type="entry name" value="RNR_NrdI"/>
</dbReference>